<comment type="caution">
    <text evidence="2">The sequence shown here is derived from an EMBL/GenBank/DDBJ whole genome shotgun (WGS) entry which is preliminary data.</text>
</comment>
<dbReference type="InterPro" id="IPR016181">
    <property type="entry name" value="Acyl_CoA_acyltransferase"/>
</dbReference>
<dbReference type="OrthoDB" id="9788916at2"/>
<dbReference type="PANTHER" id="PTHR43328">
    <property type="entry name" value="ACETYLTRANSFERASE-RELATED"/>
    <property type="match status" value="1"/>
</dbReference>
<name>A0A504J5B9_9FLAO</name>
<evidence type="ECO:0000313" key="3">
    <source>
        <dbReference type="Proteomes" id="UP000315540"/>
    </source>
</evidence>
<dbReference type="GO" id="GO:0016747">
    <property type="term" value="F:acyltransferase activity, transferring groups other than amino-acyl groups"/>
    <property type="evidence" value="ECO:0007669"/>
    <property type="project" value="InterPro"/>
</dbReference>
<dbReference type="RefSeq" id="WP_140596057.1">
    <property type="nucleotide sequence ID" value="NZ_VFWZ01000008.1"/>
</dbReference>
<accession>A0A504J5B9</accession>
<dbReference type="SUPFAM" id="SSF55729">
    <property type="entry name" value="Acyl-CoA N-acyltransferases (Nat)"/>
    <property type="match status" value="1"/>
</dbReference>
<evidence type="ECO:0000259" key="1">
    <source>
        <dbReference type="PROSITE" id="PS51186"/>
    </source>
</evidence>
<keyword evidence="3" id="KW-1185">Reference proteome</keyword>
<protein>
    <submittedName>
        <fullName evidence="2">GNAT family N-acetyltransferase</fullName>
    </submittedName>
</protein>
<dbReference type="PROSITE" id="PS51186">
    <property type="entry name" value="GNAT"/>
    <property type="match status" value="1"/>
</dbReference>
<dbReference type="InterPro" id="IPR000182">
    <property type="entry name" value="GNAT_dom"/>
</dbReference>
<proteinExistence type="predicted"/>
<keyword evidence="2" id="KW-0808">Transferase</keyword>
<dbReference type="PANTHER" id="PTHR43328:SF1">
    <property type="entry name" value="N-ACETYLTRANSFERASE DOMAIN-CONTAINING PROTEIN"/>
    <property type="match status" value="1"/>
</dbReference>
<sequence>MKKNIEIELKCTTQDDLEILFLFQLDEDSNYLAAFTSKNPSDKAAYIKKWTRLLSDEKINVRTILLKNKIVGSIAKFEMEDNAEITYWIGKEFWGKGIATTALKKFLEVEKTRPLFGRIAFDNLGSKKVLENCGFSQIGTEKGFANAREKEIEEIIFKLK</sequence>
<dbReference type="EMBL" id="VFWZ01000008">
    <property type="protein sequence ID" value="TPN82793.1"/>
    <property type="molecule type" value="Genomic_DNA"/>
</dbReference>
<feature type="domain" description="N-acetyltransferase" evidence="1">
    <location>
        <begin position="7"/>
        <end position="160"/>
    </location>
</feature>
<dbReference type="Proteomes" id="UP000315540">
    <property type="component" value="Unassembled WGS sequence"/>
</dbReference>
<organism evidence="2 3">
    <name type="scientific">Aquimarina algicola</name>
    <dbReference type="NCBI Taxonomy" id="2589995"/>
    <lineage>
        <taxon>Bacteria</taxon>
        <taxon>Pseudomonadati</taxon>
        <taxon>Bacteroidota</taxon>
        <taxon>Flavobacteriia</taxon>
        <taxon>Flavobacteriales</taxon>
        <taxon>Flavobacteriaceae</taxon>
        <taxon>Aquimarina</taxon>
    </lineage>
</organism>
<dbReference type="AlphaFoldDB" id="A0A504J5B9"/>
<evidence type="ECO:0000313" key="2">
    <source>
        <dbReference type="EMBL" id="TPN82793.1"/>
    </source>
</evidence>
<dbReference type="Gene3D" id="3.40.630.30">
    <property type="match status" value="1"/>
</dbReference>
<gene>
    <name evidence="2" type="ORF">FHK87_20410</name>
</gene>
<reference evidence="2 3" key="1">
    <citation type="submission" date="2019-06" db="EMBL/GenBank/DDBJ databases">
        <authorList>
            <person name="Meng X."/>
        </authorList>
    </citation>
    <scope>NUCLEOTIDE SEQUENCE [LARGE SCALE GENOMIC DNA]</scope>
    <source>
        <strain evidence="2 3">M625</strain>
    </source>
</reference>
<dbReference type="Pfam" id="PF13302">
    <property type="entry name" value="Acetyltransf_3"/>
    <property type="match status" value="1"/>
</dbReference>